<name>A0A165NND5_EXIGL</name>
<dbReference type="EMBL" id="KV425897">
    <property type="protein sequence ID" value="KZW00987.1"/>
    <property type="molecule type" value="Genomic_DNA"/>
</dbReference>
<dbReference type="Proteomes" id="UP000077266">
    <property type="component" value="Unassembled WGS sequence"/>
</dbReference>
<organism evidence="1 2">
    <name type="scientific">Exidia glandulosa HHB12029</name>
    <dbReference type="NCBI Taxonomy" id="1314781"/>
    <lineage>
        <taxon>Eukaryota</taxon>
        <taxon>Fungi</taxon>
        <taxon>Dikarya</taxon>
        <taxon>Basidiomycota</taxon>
        <taxon>Agaricomycotina</taxon>
        <taxon>Agaricomycetes</taxon>
        <taxon>Auriculariales</taxon>
        <taxon>Exidiaceae</taxon>
        <taxon>Exidia</taxon>
    </lineage>
</organism>
<dbReference type="InParanoid" id="A0A165NND5"/>
<evidence type="ECO:0000313" key="2">
    <source>
        <dbReference type="Proteomes" id="UP000077266"/>
    </source>
</evidence>
<gene>
    <name evidence="1" type="ORF">EXIGLDRAFT_761270</name>
</gene>
<reference evidence="1 2" key="1">
    <citation type="journal article" date="2016" name="Mol. Biol. Evol.">
        <title>Comparative Genomics of Early-Diverging Mushroom-Forming Fungi Provides Insights into the Origins of Lignocellulose Decay Capabilities.</title>
        <authorList>
            <person name="Nagy L.G."/>
            <person name="Riley R."/>
            <person name="Tritt A."/>
            <person name="Adam C."/>
            <person name="Daum C."/>
            <person name="Floudas D."/>
            <person name="Sun H."/>
            <person name="Yadav J.S."/>
            <person name="Pangilinan J."/>
            <person name="Larsson K.H."/>
            <person name="Matsuura K."/>
            <person name="Barry K."/>
            <person name="Labutti K."/>
            <person name="Kuo R."/>
            <person name="Ohm R.A."/>
            <person name="Bhattacharya S.S."/>
            <person name="Shirouzu T."/>
            <person name="Yoshinaga Y."/>
            <person name="Martin F.M."/>
            <person name="Grigoriev I.V."/>
            <person name="Hibbett D.S."/>
        </authorList>
    </citation>
    <scope>NUCLEOTIDE SEQUENCE [LARGE SCALE GENOMIC DNA]</scope>
    <source>
        <strain evidence="1 2">HHB12029</strain>
    </source>
</reference>
<keyword evidence="2" id="KW-1185">Reference proteome</keyword>
<sequence length="50" mass="5427">MSETLTRCGGVNCWFFLDGLVCASIDRAESKDVGKRIIARRILEIAAGIA</sequence>
<accession>A0A165NND5</accession>
<proteinExistence type="predicted"/>
<evidence type="ECO:0000313" key="1">
    <source>
        <dbReference type="EMBL" id="KZW00987.1"/>
    </source>
</evidence>
<protein>
    <submittedName>
        <fullName evidence="1">Uncharacterized protein</fullName>
    </submittedName>
</protein>
<dbReference type="AlphaFoldDB" id="A0A165NND5"/>